<name>A0A4Q7MP27_9BACT</name>
<proteinExistence type="predicted"/>
<feature type="transmembrane region" description="Helical" evidence="1">
    <location>
        <begin position="116"/>
        <end position="135"/>
    </location>
</feature>
<evidence type="ECO:0000313" key="2">
    <source>
        <dbReference type="EMBL" id="RZS69358.1"/>
    </source>
</evidence>
<sequence>MNIIKRPWFAPALVLFFVTVIAAENFILPFTQITEVKEANDFEISRTSPTRSHSTRWLIAASGRRYNVSAPPYNYLSKGDSFIIYRSLIFKKPLKISWCEPDGCYIMAMGTMNGNYISLIALGALAIWALLNLLGIIKPSPERKGHWNTVAIGISGALFIFYLWY</sequence>
<gene>
    <name evidence="2" type="ORF">EV199_5195</name>
</gene>
<evidence type="ECO:0000313" key="3">
    <source>
        <dbReference type="Proteomes" id="UP000293874"/>
    </source>
</evidence>
<keyword evidence="1" id="KW-0472">Membrane</keyword>
<dbReference type="OrthoDB" id="10012712at2"/>
<evidence type="ECO:0000256" key="1">
    <source>
        <dbReference type="SAM" id="Phobius"/>
    </source>
</evidence>
<keyword evidence="1" id="KW-0812">Transmembrane</keyword>
<dbReference type="RefSeq" id="WP_130543695.1">
    <property type="nucleotide sequence ID" value="NZ_CP042431.1"/>
</dbReference>
<feature type="transmembrane region" description="Helical" evidence="1">
    <location>
        <begin position="147"/>
        <end position="164"/>
    </location>
</feature>
<keyword evidence="1" id="KW-1133">Transmembrane helix</keyword>
<reference evidence="2 3" key="1">
    <citation type="submission" date="2019-02" db="EMBL/GenBank/DDBJ databases">
        <title>Genomic Encyclopedia of Type Strains, Phase IV (KMG-IV): sequencing the most valuable type-strain genomes for metagenomic binning, comparative biology and taxonomic classification.</title>
        <authorList>
            <person name="Goeker M."/>
        </authorList>
    </citation>
    <scope>NUCLEOTIDE SEQUENCE [LARGE SCALE GENOMIC DNA]</scope>
    <source>
        <strain evidence="2 3">DSM 18116</strain>
    </source>
</reference>
<protein>
    <submittedName>
        <fullName evidence="2">Uncharacterized protein</fullName>
    </submittedName>
</protein>
<comment type="caution">
    <text evidence="2">The sequence shown here is derived from an EMBL/GenBank/DDBJ whole genome shotgun (WGS) entry which is preliminary data.</text>
</comment>
<organism evidence="2 3">
    <name type="scientific">Pseudobacter ginsenosidimutans</name>
    <dbReference type="NCBI Taxonomy" id="661488"/>
    <lineage>
        <taxon>Bacteria</taxon>
        <taxon>Pseudomonadati</taxon>
        <taxon>Bacteroidota</taxon>
        <taxon>Chitinophagia</taxon>
        <taxon>Chitinophagales</taxon>
        <taxon>Chitinophagaceae</taxon>
        <taxon>Pseudobacter</taxon>
    </lineage>
</organism>
<dbReference type="Proteomes" id="UP000293874">
    <property type="component" value="Unassembled WGS sequence"/>
</dbReference>
<dbReference type="EMBL" id="SGXA01000003">
    <property type="protein sequence ID" value="RZS69358.1"/>
    <property type="molecule type" value="Genomic_DNA"/>
</dbReference>
<accession>A0A4Q7MP27</accession>
<keyword evidence="3" id="KW-1185">Reference proteome</keyword>
<dbReference type="AlphaFoldDB" id="A0A4Q7MP27"/>